<dbReference type="InterPro" id="IPR025733">
    <property type="entry name" value="PAPs_C"/>
</dbReference>
<dbReference type="AlphaFoldDB" id="A0A915K6D4"/>
<dbReference type="InterPro" id="IPR041792">
    <property type="entry name" value="MPP_PAP"/>
</dbReference>
<dbReference type="PANTHER" id="PTHR45867:SF3">
    <property type="entry name" value="ACID PHOSPHATASE TYPE 7"/>
    <property type="match status" value="1"/>
</dbReference>
<dbReference type="WBParaSite" id="nRc.2.0.1.t33749-RA">
    <property type="protein sequence ID" value="nRc.2.0.1.t33749-RA"/>
    <property type="gene ID" value="nRc.2.0.1.g33749"/>
</dbReference>
<protein>
    <submittedName>
        <fullName evidence="5">Purple acid phosphatase</fullName>
    </submittedName>
</protein>
<dbReference type="CDD" id="cd00839">
    <property type="entry name" value="MPP_PAPs"/>
    <property type="match status" value="1"/>
</dbReference>
<dbReference type="InterPro" id="IPR029052">
    <property type="entry name" value="Metallo-depent_PP-like"/>
</dbReference>
<evidence type="ECO:0000259" key="3">
    <source>
        <dbReference type="Pfam" id="PF14008"/>
    </source>
</evidence>
<dbReference type="PANTHER" id="PTHR45867">
    <property type="entry name" value="PURPLE ACID PHOSPHATASE"/>
    <property type="match status" value="1"/>
</dbReference>
<dbReference type="SUPFAM" id="SSF56300">
    <property type="entry name" value="Metallo-dependent phosphatases"/>
    <property type="match status" value="1"/>
</dbReference>
<evidence type="ECO:0000313" key="5">
    <source>
        <dbReference type="WBParaSite" id="nRc.2.0.1.t33749-RA"/>
    </source>
</evidence>
<sequence length="280" mass="32729">MAGTIMAALKRLFPLEAFPCCNFSNYVHRFSMPNGESNLFYSFDLGPAHFVAFSTEFYFYVKYGWSQIVNQFQWLNEDLKKANLNRKNVPWIITMGHRPMYCSNWDSDDCTKYESIIRGGLPYIHAYALEPLFYKYGVDLCFWAHEHSYERMYPLYNRTVYNSSNDPYLNPQAPVHIITGSAGCQENTDAFVPSPPPWSAFRSSEYGYSRMTIHNASHLYLEQISDDRNGQPIDKMWLRKQSQGSYLRFDQKSRDLGHHVPYDIEPPAWYKGRCVQCSQL</sequence>
<dbReference type="Pfam" id="PF00149">
    <property type="entry name" value="Metallophos"/>
    <property type="match status" value="1"/>
</dbReference>
<keyword evidence="4" id="KW-1185">Reference proteome</keyword>
<proteinExistence type="predicted"/>
<dbReference type="Gene3D" id="3.60.21.10">
    <property type="match status" value="1"/>
</dbReference>
<dbReference type="OMA" id="PXDFAYN"/>
<reference evidence="5" key="1">
    <citation type="submission" date="2022-11" db="UniProtKB">
        <authorList>
            <consortium name="WormBaseParasite"/>
        </authorList>
    </citation>
    <scope>IDENTIFICATION</scope>
</reference>
<keyword evidence="1" id="KW-0325">Glycoprotein</keyword>
<dbReference type="Proteomes" id="UP000887565">
    <property type="component" value="Unplaced"/>
</dbReference>
<evidence type="ECO:0000256" key="1">
    <source>
        <dbReference type="ARBA" id="ARBA00023180"/>
    </source>
</evidence>
<name>A0A915K6D4_ROMCU</name>
<dbReference type="Pfam" id="PF14008">
    <property type="entry name" value="Metallophos_C"/>
    <property type="match status" value="1"/>
</dbReference>
<accession>A0A915K6D4</accession>
<feature type="domain" description="Purple acid phosphatase C-terminal" evidence="3">
    <location>
        <begin position="173"/>
        <end position="234"/>
    </location>
</feature>
<organism evidence="4 5">
    <name type="scientific">Romanomermis culicivorax</name>
    <name type="common">Nematode worm</name>
    <dbReference type="NCBI Taxonomy" id="13658"/>
    <lineage>
        <taxon>Eukaryota</taxon>
        <taxon>Metazoa</taxon>
        <taxon>Ecdysozoa</taxon>
        <taxon>Nematoda</taxon>
        <taxon>Enoplea</taxon>
        <taxon>Dorylaimia</taxon>
        <taxon>Mermithida</taxon>
        <taxon>Mermithoidea</taxon>
        <taxon>Mermithidae</taxon>
        <taxon>Romanomermis</taxon>
    </lineage>
</organism>
<dbReference type="GO" id="GO:0016787">
    <property type="term" value="F:hydrolase activity"/>
    <property type="evidence" value="ECO:0007669"/>
    <property type="project" value="InterPro"/>
</dbReference>
<dbReference type="InterPro" id="IPR004843">
    <property type="entry name" value="Calcineurin-like_PHP"/>
</dbReference>
<feature type="domain" description="Calcineurin-like phosphoesterase" evidence="2">
    <location>
        <begin position="32"/>
        <end position="149"/>
    </location>
</feature>
<evidence type="ECO:0000259" key="2">
    <source>
        <dbReference type="Pfam" id="PF00149"/>
    </source>
</evidence>
<evidence type="ECO:0000313" key="4">
    <source>
        <dbReference type="Proteomes" id="UP000887565"/>
    </source>
</evidence>